<protein>
    <submittedName>
        <fullName evidence="2">Uncharacterized protein</fullName>
    </submittedName>
</protein>
<accession>A0A6A5U3V4</accession>
<gene>
    <name evidence="2" type="ORF">CC80DRAFT_514596</name>
</gene>
<sequence length="177" mass="20828">MAKAWENIEKRAQNSIQDGERDEVNPWLERTQWLPYLVGMERPDLLACVEEPAADADPRKGKEAEPVEAAIWAAMDGLARFSQASVIDRVGVFVRLEAIRTEKHQTRFQPLQPYMDRDAIVKHARPWQQMLMFFARTQKEHTWKSPRYRLLLSISSFNYYSLRCLRCSVYNRVRQVD</sequence>
<dbReference type="OrthoDB" id="2608216at2759"/>
<name>A0A6A5U3V4_9PLEO</name>
<evidence type="ECO:0000313" key="3">
    <source>
        <dbReference type="Proteomes" id="UP000800035"/>
    </source>
</evidence>
<keyword evidence="3" id="KW-1185">Reference proteome</keyword>
<organism evidence="2 3">
    <name type="scientific">Byssothecium circinans</name>
    <dbReference type="NCBI Taxonomy" id="147558"/>
    <lineage>
        <taxon>Eukaryota</taxon>
        <taxon>Fungi</taxon>
        <taxon>Dikarya</taxon>
        <taxon>Ascomycota</taxon>
        <taxon>Pezizomycotina</taxon>
        <taxon>Dothideomycetes</taxon>
        <taxon>Pleosporomycetidae</taxon>
        <taxon>Pleosporales</taxon>
        <taxon>Massarineae</taxon>
        <taxon>Massarinaceae</taxon>
        <taxon>Byssothecium</taxon>
    </lineage>
</organism>
<dbReference type="AlphaFoldDB" id="A0A6A5U3V4"/>
<dbReference type="EMBL" id="ML976985">
    <property type="protein sequence ID" value="KAF1959368.1"/>
    <property type="molecule type" value="Genomic_DNA"/>
</dbReference>
<evidence type="ECO:0000313" key="2">
    <source>
        <dbReference type="EMBL" id="KAF1959368.1"/>
    </source>
</evidence>
<dbReference type="Proteomes" id="UP000800035">
    <property type="component" value="Unassembled WGS sequence"/>
</dbReference>
<feature type="region of interest" description="Disordered" evidence="1">
    <location>
        <begin position="1"/>
        <end position="20"/>
    </location>
</feature>
<evidence type="ECO:0000256" key="1">
    <source>
        <dbReference type="SAM" id="MobiDB-lite"/>
    </source>
</evidence>
<proteinExistence type="predicted"/>
<reference evidence="2" key="1">
    <citation type="journal article" date="2020" name="Stud. Mycol.">
        <title>101 Dothideomycetes genomes: a test case for predicting lifestyles and emergence of pathogens.</title>
        <authorList>
            <person name="Haridas S."/>
            <person name="Albert R."/>
            <person name="Binder M."/>
            <person name="Bloem J."/>
            <person name="Labutti K."/>
            <person name="Salamov A."/>
            <person name="Andreopoulos B."/>
            <person name="Baker S."/>
            <person name="Barry K."/>
            <person name="Bills G."/>
            <person name="Bluhm B."/>
            <person name="Cannon C."/>
            <person name="Castanera R."/>
            <person name="Culley D."/>
            <person name="Daum C."/>
            <person name="Ezra D."/>
            <person name="Gonzalez J."/>
            <person name="Henrissat B."/>
            <person name="Kuo A."/>
            <person name="Liang C."/>
            <person name="Lipzen A."/>
            <person name="Lutzoni F."/>
            <person name="Magnuson J."/>
            <person name="Mondo S."/>
            <person name="Nolan M."/>
            <person name="Ohm R."/>
            <person name="Pangilinan J."/>
            <person name="Park H.-J."/>
            <person name="Ramirez L."/>
            <person name="Alfaro M."/>
            <person name="Sun H."/>
            <person name="Tritt A."/>
            <person name="Yoshinaga Y."/>
            <person name="Zwiers L.-H."/>
            <person name="Turgeon B."/>
            <person name="Goodwin S."/>
            <person name="Spatafora J."/>
            <person name="Crous P."/>
            <person name="Grigoriev I."/>
        </authorList>
    </citation>
    <scope>NUCLEOTIDE SEQUENCE</scope>
    <source>
        <strain evidence="2">CBS 675.92</strain>
    </source>
</reference>